<dbReference type="GO" id="GO:0015192">
    <property type="term" value="F:L-phenylalanine transmembrane transporter activity"/>
    <property type="evidence" value="ECO:0007669"/>
    <property type="project" value="TreeGrafter"/>
</dbReference>
<keyword evidence="7 10" id="KW-1133">Transmembrane helix</keyword>
<dbReference type="GO" id="GO:0042941">
    <property type="term" value="P:D-alanine transmembrane transport"/>
    <property type="evidence" value="ECO:0007669"/>
    <property type="project" value="TreeGrafter"/>
</dbReference>
<dbReference type="InterPro" id="IPR001851">
    <property type="entry name" value="ABC_transp_permease"/>
</dbReference>
<feature type="transmembrane region" description="Helical" evidence="10">
    <location>
        <begin position="214"/>
        <end position="234"/>
    </location>
</feature>
<dbReference type="GO" id="GO:0015808">
    <property type="term" value="P:L-alanine transport"/>
    <property type="evidence" value="ECO:0007669"/>
    <property type="project" value="TreeGrafter"/>
</dbReference>
<evidence type="ECO:0000256" key="1">
    <source>
        <dbReference type="ARBA" id="ARBA00004651"/>
    </source>
</evidence>
<feature type="transmembrane region" description="Helical" evidence="10">
    <location>
        <begin position="288"/>
        <end position="304"/>
    </location>
</feature>
<organism evidence="11 12">
    <name type="scientific">Tumidithrix elongata BACA0141</name>
    <dbReference type="NCBI Taxonomy" id="2716417"/>
    <lineage>
        <taxon>Bacteria</taxon>
        <taxon>Bacillati</taxon>
        <taxon>Cyanobacteriota</taxon>
        <taxon>Cyanophyceae</taxon>
        <taxon>Pseudanabaenales</taxon>
        <taxon>Pseudanabaenaceae</taxon>
        <taxon>Tumidithrix</taxon>
        <taxon>Tumidithrix elongata</taxon>
    </lineage>
</organism>
<keyword evidence="12" id="KW-1185">Reference proteome</keyword>
<keyword evidence="8 10" id="KW-0472">Membrane</keyword>
<keyword evidence="4" id="KW-0997">Cell inner membrane</keyword>
<proteinExistence type="inferred from homology"/>
<evidence type="ECO:0000256" key="9">
    <source>
        <dbReference type="ARBA" id="ARBA00037998"/>
    </source>
</evidence>
<evidence type="ECO:0000256" key="7">
    <source>
        <dbReference type="ARBA" id="ARBA00022989"/>
    </source>
</evidence>
<dbReference type="GO" id="GO:0005886">
    <property type="term" value="C:plasma membrane"/>
    <property type="evidence" value="ECO:0007669"/>
    <property type="project" value="UniProtKB-SubCell"/>
</dbReference>
<keyword evidence="5 10" id="KW-0812">Transmembrane</keyword>
<sequence length="318" mass="33101">MDLTLFLQQFANGLSIGSVYAIFALGYTLVFSILGIINFAHGAIFTLGAYFTYSLCGGVFSSNGLLGGVALPQVLHMPFALALFVGSILAGLVGVLVERLAFRPLRTRQADPLLTLVSSLGVAVVIVNLIQYLVGAEIYTFPSNIYGNLPAAVNFGSVAKPVMVRTVQIVIFGVSIVILAALTYAINFTKMGKALKAVAEDATTASLLGINTDFFILLTFFLSGFLGGVAGTLIGSSVSIAGPYFGIAFGLKGLAVIVLGGLGNIPGAVLGGVIIGLVEAFVPSDFSAYKDAVAFAILFIMLLVRPQGLLGRTFAQKV</sequence>
<keyword evidence="3" id="KW-1003">Cell membrane</keyword>
<evidence type="ECO:0000256" key="2">
    <source>
        <dbReference type="ARBA" id="ARBA00022448"/>
    </source>
</evidence>
<name>A0AAW9PR18_9CYAN</name>
<dbReference type="GO" id="GO:1903806">
    <property type="term" value="P:L-isoleucine import across plasma membrane"/>
    <property type="evidence" value="ECO:0007669"/>
    <property type="project" value="TreeGrafter"/>
</dbReference>
<dbReference type="Proteomes" id="UP001333818">
    <property type="component" value="Unassembled WGS sequence"/>
</dbReference>
<dbReference type="Pfam" id="PF02653">
    <property type="entry name" value="BPD_transp_2"/>
    <property type="match status" value="1"/>
</dbReference>
<dbReference type="GO" id="GO:0015190">
    <property type="term" value="F:L-leucine transmembrane transporter activity"/>
    <property type="evidence" value="ECO:0007669"/>
    <property type="project" value="TreeGrafter"/>
</dbReference>
<protein>
    <submittedName>
        <fullName evidence="11">Branched-chain amino acid ABC transporter permease</fullName>
    </submittedName>
</protein>
<evidence type="ECO:0000313" key="12">
    <source>
        <dbReference type="Proteomes" id="UP001333818"/>
    </source>
</evidence>
<dbReference type="CDD" id="cd06582">
    <property type="entry name" value="TM_PBP1_LivH_like"/>
    <property type="match status" value="1"/>
</dbReference>
<dbReference type="AlphaFoldDB" id="A0AAW9PR18"/>
<comment type="caution">
    <text evidence="11">The sequence shown here is derived from an EMBL/GenBank/DDBJ whole genome shotgun (WGS) entry which is preliminary data.</text>
</comment>
<keyword evidence="6" id="KW-0029">Amino-acid transport</keyword>
<dbReference type="InterPro" id="IPR052157">
    <property type="entry name" value="BCAA_transport_permease"/>
</dbReference>
<dbReference type="GO" id="GO:0015188">
    <property type="term" value="F:L-isoleucine transmembrane transporter activity"/>
    <property type="evidence" value="ECO:0007669"/>
    <property type="project" value="TreeGrafter"/>
</dbReference>
<reference evidence="11" key="1">
    <citation type="submission" date="2024-01" db="EMBL/GenBank/DDBJ databases">
        <title>Bank of Algae and Cyanobacteria of the Azores (BACA) strain genomes.</title>
        <authorList>
            <person name="Luz R."/>
            <person name="Cordeiro R."/>
            <person name="Fonseca A."/>
            <person name="Goncalves V."/>
        </authorList>
    </citation>
    <scope>NUCLEOTIDE SEQUENCE</scope>
    <source>
        <strain evidence="11">BACA0141</strain>
    </source>
</reference>
<dbReference type="EMBL" id="JAZBJZ010000013">
    <property type="protein sequence ID" value="MEE3716120.1"/>
    <property type="molecule type" value="Genomic_DNA"/>
</dbReference>
<dbReference type="RefSeq" id="WP_330482546.1">
    <property type="nucleotide sequence ID" value="NZ_JAZBJZ010000013.1"/>
</dbReference>
<accession>A0AAW9PR18</accession>
<dbReference type="PANTHER" id="PTHR11795">
    <property type="entry name" value="BRANCHED-CHAIN AMINO ACID TRANSPORT SYSTEM PERMEASE PROTEIN LIVH"/>
    <property type="match status" value="1"/>
</dbReference>
<evidence type="ECO:0000256" key="3">
    <source>
        <dbReference type="ARBA" id="ARBA00022475"/>
    </source>
</evidence>
<comment type="similarity">
    <text evidence="9">Belongs to the binding-protein-dependent transport system permease family. LivHM subfamily.</text>
</comment>
<comment type="subcellular location">
    <subcellularLocation>
        <location evidence="1">Cell membrane</location>
        <topology evidence="1">Multi-pass membrane protein</topology>
    </subcellularLocation>
</comment>
<evidence type="ECO:0000256" key="10">
    <source>
        <dbReference type="SAM" id="Phobius"/>
    </source>
</evidence>
<feature type="transmembrane region" description="Helical" evidence="10">
    <location>
        <begin position="20"/>
        <end position="40"/>
    </location>
</feature>
<dbReference type="GO" id="GO:0005304">
    <property type="term" value="F:L-valine transmembrane transporter activity"/>
    <property type="evidence" value="ECO:0007669"/>
    <property type="project" value="TreeGrafter"/>
</dbReference>
<gene>
    <name evidence="11" type="ORF">V2H45_05100</name>
</gene>
<feature type="transmembrane region" description="Helical" evidence="10">
    <location>
        <begin position="113"/>
        <end position="134"/>
    </location>
</feature>
<feature type="transmembrane region" description="Helical" evidence="10">
    <location>
        <begin position="240"/>
        <end position="258"/>
    </location>
</feature>
<feature type="transmembrane region" description="Helical" evidence="10">
    <location>
        <begin position="47"/>
        <end position="71"/>
    </location>
</feature>
<evidence type="ECO:0000313" key="11">
    <source>
        <dbReference type="EMBL" id="MEE3716120.1"/>
    </source>
</evidence>
<keyword evidence="2" id="KW-0813">Transport</keyword>
<feature type="transmembrane region" description="Helical" evidence="10">
    <location>
        <begin position="265"/>
        <end position="282"/>
    </location>
</feature>
<feature type="transmembrane region" description="Helical" evidence="10">
    <location>
        <begin position="167"/>
        <end position="186"/>
    </location>
</feature>
<evidence type="ECO:0000256" key="6">
    <source>
        <dbReference type="ARBA" id="ARBA00022970"/>
    </source>
</evidence>
<evidence type="ECO:0000256" key="5">
    <source>
        <dbReference type="ARBA" id="ARBA00022692"/>
    </source>
</evidence>
<evidence type="ECO:0000256" key="4">
    <source>
        <dbReference type="ARBA" id="ARBA00022519"/>
    </source>
</evidence>
<feature type="transmembrane region" description="Helical" evidence="10">
    <location>
        <begin position="77"/>
        <end position="101"/>
    </location>
</feature>
<evidence type="ECO:0000256" key="8">
    <source>
        <dbReference type="ARBA" id="ARBA00023136"/>
    </source>
</evidence>
<dbReference type="PANTHER" id="PTHR11795:SF371">
    <property type="entry name" value="HIGH-AFFINITY BRANCHED-CHAIN AMINO ACID TRANSPORT SYSTEM PERMEASE PROTEIN LIVH"/>
    <property type="match status" value="1"/>
</dbReference>